<dbReference type="PANTHER" id="PTHR11695">
    <property type="entry name" value="ALCOHOL DEHYDROGENASE RELATED"/>
    <property type="match status" value="1"/>
</dbReference>
<protein>
    <submittedName>
        <fullName evidence="4">NADPH:quinone reductase-like Zn-dependent oxidoreductase</fullName>
    </submittedName>
</protein>
<keyword evidence="1" id="KW-0560">Oxidoreductase</keyword>
<dbReference type="CDD" id="cd05289">
    <property type="entry name" value="MDR_like_2"/>
    <property type="match status" value="1"/>
</dbReference>
<keyword evidence="5" id="KW-1185">Reference proteome</keyword>
<dbReference type="InterPro" id="IPR002364">
    <property type="entry name" value="Quin_OxRdtase/zeta-crystal_CS"/>
</dbReference>
<evidence type="ECO:0000313" key="4">
    <source>
        <dbReference type="EMBL" id="MBB6080928.1"/>
    </source>
</evidence>
<comment type="caution">
    <text evidence="4">The sequence shown here is derived from an EMBL/GenBank/DDBJ whole genome shotgun (WGS) entry which is preliminary data.</text>
</comment>
<accession>A0A7W9WKZ2</accession>
<dbReference type="SUPFAM" id="SSF50129">
    <property type="entry name" value="GroES-like"/>
    <property type="match status" value="1"/>
</dbReference>
<proteinExistence type="predicted"/>
<feature type="domain" description="Enoyl reductase (ER)" evidence="3">
    <location>
        <begin position="5"/>
        <end position="320"/>
    </location>
</feature>
<feature type="region of interest" description="Disordered" evidence="2">
    <location>
        <begin position="346"/>
        <end position="394"/>
    </location>
</feature>
<dbReference type="SMART" id="SM00829">
    <property type="entry name" value="PKS_ER"/>
    <property type="match status" value="1"/>
</dbReference>
<feature type="compositionally biased region" description="Polar residues" evidence="2">
    <location>
        <begin position="421"/>
        <end position="431"/>
    </location>
</feature>
<dbReference type="InterPro" id="IPR011032">
    <property type="entry name" value="GroES-like_sf"/>
</dbReference>
<feature type="region of interest" description="Disordered" evidence="2">
    <location>
        <begin position="406"/>
        <end position="431"/>
    </location>
</feature>
<dbReference type="InterPro" id="IPR013154">
    <property type="entry name" value="ADH-like_N"/>
</dbReference>
<gene>
    <name evidence="4" type="ORF">HNR57_006879</name>
</gene>
<dbReference type="InterPro" id="IPR050700">
    <property type="entry name" value="YIM1/Zinc_Alcohol_DH_Fams"/>
</dbReference>
<dbReference type="GO" id="GO:0016491">
    <property type="term" value="F:oxidoreductase activity"/>
    <property type="evidence" value="ECO:0007669"/>
    <property type="project" value="UniProtKB-KW"/>
</dbReference>
<dbReference type="EMBL" id="JACHGV010000014">
    <property type="protein sequence ID" value="MBB6080928.1"/>
    <property type="molecule type" value="Genomic_DNA"/>
</dbReference>
<evidence type="ECO:0000256" key="1">
    <source>
        <dbReference type="ARBA" id="ARBA00023002"/>
    </source>
</evidence>
<dbReference type="PROSITE" id="PS01162">
    <property type="entry name" value="QOR_ZETA_CRYSTAL"/>
    <property type="match status" value="1"/>
</dbReference>
<sequence>MERYGDKADVRAGEVPDPEVGADDVLVRIHAASVNPLDRMIRDGELKAILPYRLPVVLGNDLAGIVVEVGAAVTRFAVGDEVFARPDKDRIGTFAELIAVHQDDVAIKPATLTMAEAASPLVALTSWQALVERANIQPGQRVLVHAGSGGLGTIAIQLAKHLGAHVATTTSTANVDLVKRLGADVVVDYRKQAFETVLHDYDVVLDSLGGETLLKSLNVLKPGGQVISVSGPPDAAFGRELGANPVIRLAMSALRALRAACRVRMDCAQFPQLIAMCIKARTAPESTHGTAEVDQLARECGLAATEFTDALDQLTAAGHISSWSVQSASGDCTGHWQSPASVDAKERLVGDRQTSTVRHTQRRYRKHPRRGAGGVAGSGPPTEGPGPACAARSAGPAIDERAVPTMPASTARVPMCPRSSPVMSTRARTCR</sequence>
<name>A0A7W9WKZ2_9ACTN</name>
<feature type="compositionally biased region" description="Basic residues" evidence="2">
    <location>
        <begin position="359"/>
        <end position="370"/>
    </location>
</feature>
<dbReference type="GO" id="GO:0008270">
    <property type="term" value="F:zinc ion binding"/>
    <property type="evidence" value="ECO:0007669"/>
    <property type="project" value="InterPro"/>
</dbReference>
<dbReference type="InterPro" id="IPR013149">
    <property type="entry name" value="ADH-like_C"/>
</dbReference>
<dbReference type="Proteomes" id="UP000591537">
    <property type="component" value="Unassembled WGS sequence"/>
</dbReference>
<dbReference type="Pfam" id="PF08240">
    <property type="entry name" value="ADH_N"/>
    <property type="match status" value="1"/>
</dbReference>
<dbReference type="InterPro" id="IPR020843">
    <property type="entry name" value="ER"/>
</dbReference>
<dbReference type="PANTHER" id="PTHR11695:SF294">
    <property type="entry name" value="RETICULON-4-INTERACTING PROTEIN 1, MITOCHONDRIAL"/>
    <property type="match status" value="1"/>
</dbReference>
<organism evidence="4 5">
    <name type="scientific">Streptomyces paradoxus</name>
    <dbReference type="NCBI Taxonomy" id="66375"/>
    <lineage>
        <taxon>Bacteria</taxon>
        <taxon>Bacillati</taxon>
        <taxon>Actinomycetota</taxon>
        <taxon>Actinomycetes</taxon>
        <taxon>Kitasatosporales</taxon>
        <taxon>Streptomycetaceae</taxon>
        <taxon>Streptomyces</taxon>
    </lineage>
</organism>
<dbReference type="Gene3D" id="3.40.50.720">
    <property type="entry name" value="NAD(P)-binding Rossmann-like Domain"/>
    <property type="match status" value="1"/>
</dbReference>
<dbReference type="SUPFAM" id="SSF51735">
    <property type="entry name" value="NAD(P)-binding Rossmann-fold domains"/>
    <property type="match status" value="1"/>
</dbReference>
<evidence type="ECO:0000313" key="5">
    <source>
        <dbReference type="Proteomes" id="UP000591537"/>
    </source>
</evidence>
<reference evidence="4 5" key="1">
    <citation type="submission" date="2020-08" db="EMBL/GenBank/DDBJ databases">
        <title>Genomic Encyclopedia of Type Strains, Phase IV (KMG-IV): sequencing the most valuable type-strain genomes for metagenomic binning, comparative biology and taxonomic classification.</title>
        <authorList>
            <person name="Goeker M."/>
        </authorList>
    </citation>
    <scope>NUCLEOTIDE SEQUENCE [LARGE SCALE GENOMIC DNA]</scope>
    <source>
        <strain evidence="4 5">DSM 43350</strain>
    </source>
</reference>
<dbReference type="InterPro" id="IPR036291">
    <property type="entry name" value="NAD(P)-bd_dom_sf"/>
</dbReference>
<evidence type="ECO:0000259" key="3">
    <source>
        <dbReference type="SMART" id="SM00829"/>
    </source>
</evidence>
<evidence type="ECO:0000256" key="2">
    <source>
        <dbReference type="SAM" id="MobiDB-lite"/>
    </source>
</evidence>
<dbReference type="Pfam" id="PF00107">
    <property type="entry name" value="ADH_zinc_N"/>
    <property type="match status" value="1"/>
</dbReference>
<dbReference type="AlphaFoldDB" id="A0A7W9WKZ2"/>
<dbReference type="Gene3D" id="3.90.180.10">
    <property type="entry name" value="Medium-chain alcohol dehydrogenases, catalytic domain"/>
    <property type="match status" value="1"/>
</dbReference>